<evidence type="ECO:0000256" key="2">
    <source>
        <dbReference type="SAM" id="MobiDB-lite"/>
    </source>
</evidence>
<evidence type="ECO:0000256" key="3">
    <source>
        <dbReference type="SAM" id="Phobius"/>
    </source>
</evidence>
<feature type="compositionally biased region" description="Low complexity" evidence="2">
    <location>
        <begin position="297"/>
        <end position="308"/>
    </location>
</feature>
<dbReference type="GO" id="GO:0043682">
    <property type="term" value="F:P-type divalent copper transporter activity"/>
    <property type="evidence" value="ECO:0007669"/>
    <property type="project" value="TreeGrafter"/>
</dbReference>
<feature type="transmembrane region" description="Helical" evidence="3">
    <location>
        <begin position="137"/>
        <end position="159"/>
    </location>
</feature>
<reference evidence="4 5" key="1">
    <citation type="submission" date="2019-03" db="EMBL/GenBank/DDBJ databases">
        <title>Sequencing the genomes of 1000 actinobacteria strains.</title>
        <authorList>
            <person name="Klenk H.-P."/>
        </authorList>
    </citation>
    <scope>NUCLEOTIDE SEQUENCE [LARGE SCALE GENOMIC DNA]</scope>
    <source>
        <strain evidence="4 5">DSM 44969</strain>
    </source>
</reference>
<keyword evidence="3" id="KW-0472">Membrane</keyword>
<dbReference type="AlphaFoldDB" id="A0A4R1HZ45"/>
<keyword evidence="5" id="KW-1185">Reference proteome</keyword>
<dbReference type="GO" id="GO:0055070">
    <property type="term" value="P:copper ion homeostasis"/>
    <property type="evidence" value="ECO:0007669"/>
    <property type="project" value="TreeGrafter"/>
</dbReference>
<dbReference type="Pfam" id="PF00702">
    <property type="entry name" value="Hydrolase"/>
    <property type="match status" value="1"/>
</dbReference>
<dbReference type="GO" id="GO:0005507">
    <property type="term" value="F:copper ion binding"/>
    <property type="evidence" value="ECO:0007669"/>
    <property type="project" value="TreeGrafter"/>
</dbReference>
<proteinExistence type="predicted"/>
<organism evidence="4 5">
    <name type="scientific">Pseudonocardia endophytica</name>
    <dbReference type="NCBI Taxonomy" id="401976"/>
    <lineage>
        <taxon>Bacteria</taxon>
        <taxon>Bacillati</taxon>
        <taxon>Actinomycetota</taxon>
        <taxon>Actinomycetes</taxon>
        <taxon>Pseudonocardiales</taxon>
        <taxon>Pseudonocardiaceae</taxon>
        <taxon>Pseudonocardia</taxon>
    </lineage>
</organism>
<evidence type="ECO:0000313" key="5">
    <source>
        <dbReference type="Proteomes" id="UP000295560"/>
    </source>
</evidence>
<gene>
    <name evidence="4" type="ORF">EV378_2302</name>
</gene>
<dbReference type="GO" id="GO:0016787">
    <property type="term" value="F:hydrolase activity"/>
    <property type="evidence" value="ECO:0007669"/>
    <property type="project" value="UniProtKB-KW"/>
</dbReference>
<feature type="compositionally biased region" description="Basic and acidic residues" evidence="2">
    <location>
        <begin position="568"/>
        <end position="577"/>
    </location>
</feature>
<evidence type="ECO:0000313" key="4">
    <source>
        <dbReference type="EMBL" id="TCK26465.1"/>
    </source>
</evidence>
<feature type="transmembrane region" description="Helical" evidence="3">
    <location>
        <begin position="30"/>
        <end position="47"/>
    </location>
</feature>
<protein>
    <submittedName>
        <fullName evidence="4">Haloacid dehalogenase-like hydrolase</fullName>
    </submittedName>
</protein>
<dbReference type="InterPro" id="IPR023214">
    <property type="entry name" value="HAD_sf"/>
</dbReference>
<keyword evidence="3" id="KW-1133">Transmembrane helix</keyword>
<dbReference type="Gene3D" id="3.40.1110.10">
    <property type="entry name" value="Calcium-transporting ATPase, cytoplasmic domain N"/>
    <property type="match status" value="2"/>
</dbReference>
<dbReference type="Gene3D" id="3.40.50.1000">
    <property type="entry name" value="HAD superfamily/HAD-like"/>
    <property type="match status" value="1"/>
</dbReference>
<dbReference type="InterPro" id="IPR023299">
    <property type="entry name" value="ATPase_P-typ_cyto_dom_N"/>
</dbReference>
<dbReference type="InterPro" id="IPR036412">
    <property type="entry name" value="HAD-like_sf"/>
</dbReference>
<name>A0A4R1HZ45_PSEEN</name>
<sequence>MVRDRLVVCALLAAPVVVLSVVPSWQFGHWTWICLTLAAPVVAWGALPLYRDTVGRVRRGTPPVDAPALLATACAAIWSTAVLLRAPAGDPGWTQPFPPGSTPPPIRLDVAAGVTVALLVAAHLRGAGSPAGRVGRAAGRAVVPVVLAVAAGVLGYGLGAGDDPVRSASAAAAVLLVAAPSAFRPRAGAPRVERRVDTVLFTSRTLAGGPRRLVDVHTDGTERDEVLRLAGSVAEPSAHPAARAIATAAAEQGEVPAVGEFDERPGLGASGIVAELQEPCDPDDTPDDAASGGGPDGPAAAGRAGPIGRRGDGTAVTVVAHAVLLGHPDLLAEHDVALPDTLRTASQEIEGTGHTAVALAWDGRARAVLAVAADLGPDADDAVATVRRMDLVPALLSARPEAAATAVAGRAGIDAGPSTVLAGVRPDAEADAVARLRADGRVVAVVGRSGRDDAALGAADVALAVRGEEDGATGHADAAAAVAALRRGRRRPGRAQWTVAAAVAYHLAVIPVAASGLLDPLLAGAAGALVTVAVTGLPVAVSEPGDHATGTTRPTGTAHRATRGGATSRDRGYSRVG</sequence>
<dbReference type="GO" id="GO:0000166">
    <property type="term" value="F:nucleotide binding"/>
    <property type="evidence" value="ECO:0007669"/>
    <property type="project" value="InterPro"/>
</dbReference>
<feature type="region of interest" description="Disordered" evidence="2">
    <location>
        <begin position="277"/>
        <end position="308"/>
    </location>
</feature>
<dbReference type="GO" id="GO:0016020">
    <property type="term" value="C:membrane"/>
    <property type="evidence" value="ECO:0007669"/>
    <property type="project" value="TreeGrafter"/>
</dbReference>
<dbReference type="SUPFAM" id="SSF81660">
    <property type="entry name" value="Metal cation-transporting ATPase, ATP-binding domain N"/>
    <property type="match status" value="1"/>
</dbReference>
<keyword evidence="3" id="KW-0812">Transmembrane</keyword>
<feature type="region of interest" description="Disordered" evidence="2">
    <location>
        <begin position="541"/>
        <end position="577"/>
    </location>
</feature>
<evidence type="ECO:0000256" key="1">
    <source>
        <dbReference type="ARBA" id="ARBA00022967"/>
    </source>
</evidence>
<accession>A0A4R1HZ45</accession>
<keyword evidence="4" id="KW-0378">Hydrolase</keyword>
<keyword evidence="1" id="KW-1278">Translocase</keyword>
<comment type="caution">
    <text evidence="4">The sequence shown here is derived from an EMBL/GenBank/DDBJ whole genome shotgun (WGS) entry which is preliminary data.</text>
</comment>
<dbReference type="RefSeq" id="WP_132423764.1">
    <property type="nucleotide sequence ID" value="NZ_SMFZ01000001.1"/>
</dbReference>
<dbReference type="EMBL" id="SMFZ01000001">
    <property type="protein sequence ID" value="TCK26465.1"/>
    <property type="molecule type" value="Genomic_DNA"/>
</dbReference>
<feature type="compositionally biased region" description="Acidic residues" evidence="2">
    <location>
        <begin position="278"/>
        <end position="287"/>
    </location>
</feature>
<dbReference type="SUPFAM" id="SSF56784">
    <property type="entry name" value="HAD-like"/>
    <property type="match status" value="1"/>
</dbReference>
<dbReference type="PANTHER" id="PTHR43520:SF8">
    <property type="entry name" value="P-TYPE CU(+) TRANSPORTER"/>
    <property type="match status" value="1"/>
</dbReference>
<dbReference type="OrthoDB" id="3579911at2"/>
<dbReference type="Proteomes" id="UP000295560">
    <property type="component" value="Unassembled WGS sequence"/>
</dbReference>
<dbReference type="PANTHER" id="PTHR43520">
    <property type="entry name" value="ATP7, ISOFORM B"/>
    <property type="match status" value="1"/>
</dbReference>